<dbReference type="AlphaFoldDB" id="A0A0C2SN63"/>
<keyword evidence="2" id="KW-1185">Reference proteome</keyword>
<proteinExistence type="predicted"/>
<dbReference type="STRING" id="946122.A0A0C2SN63"/>
<name>A0A0C2SN63_AMAMK</name>
<sequence length="514" mass="59311">MAGHSAVRGDRFSLVDGARSSLKKGAKYQYYPISPPQNDKYNPTRPSQYNLDDLPIRTENRYWDTIGKLSAASSKAQTNAIVRETGIVRMPLASASTAFVHPSFFPLDPFHLFFENIMPFIWDIWTTQSTPDEEVHLSKDMAEKLGQLVADGKKTLPPVFCGPVRNPHLKRQSQYKAYEWMALLYWYILPIGIELEMESSVLRNFAKLVEIVDFAMTIKPRSEDEIQDLQKRINHFLIEYEQVYVGNDPEKIWRCRLRIFQLVHVPMHIRWYGSIRLGSQATVERTIGEAGHKIHSTKSPFANMANIFYEKELIKALILYYPQLESKQMPRNRPILFGKIKIMAMEVKEGEPLYHQVQEIFRTVKGLGRFDPTSINSRWGKCRLSNGIVLSSALSEATGDKSKRSRCHFEAKIDGIDQPVFGKALAFFAIKKTNEHVVVYHRLVKMQKTLNIWRGMWSEKLDVLDVTQIVNVIGTWAYGKNVYPLRKHPGHEWISDEEKGIEIDEDGEDFQWAD</sequence>
<organism evidence="1 2">
    <name type="scientific">Amanita muscaria (strain Koide BX008)</name>
    <dbReference type="NCBI Taxonomy" id="946122"/>
    <lineage>
        <taxon>Eukaryota</taxon>
        <taxon>Fungi</taxon>
        <taxon>Dikarya</taxon>
        <taxon>Basidiomycota</taxon>
        <taxon>Agaricomycotina</taxon>
        <taxon>Agaricomycetes</taxon>
        <taxon>Agaricomycetidae</taxon>
        <taxon>Agaricales</taxon>
        <taxon>Pluteineae</taxon>
        <taxon>Amanitaceae</taxon>
        <taxon>Amanita</taxon>
    </lineage>
</organism>
<gene>
    <name evidence="1" type="ORF">M378DRAFT_77785</name>
</gene>
<dbReference type="OrthoDB" id="3359887at2759"/>
<dbReference type="InParanoid" id="A0A0C2SN63"/>
<dbReference type="HOGENOM" id="CLU_538562_0_0_1"/>
<reference evidence="1 2" key="1">
    <citation type="submission" date="2014-04" db="EMBL/GenBank/DDBJ databases">
        <title>Evolutionary Origins and Diversification of the Mycorrhizal Mutualists.</title>
        <authorList>
            <consortium name="DOE Joint Genome Institute"/>
            <consortium name="Mycorrhizal Genomics Consortium"/>
            <person name="Kohler A."/>
            <person name="Kuo A."/>
            <person name="Nagy L.G."/>
            <person name="Floudas D."/>
            <person name="Copeland A."/>
            <person name="Barry K.W."/>
            <person name="Cichocki N."/>
            <person name="Veneault-Fourrey C."/>
            <person name="LaButti K."/>
            <person name="Lindquist E.A."/>
            <person name="Lipzen A."/>
            <person name="Lundell T."/>
            <person name="Morin E."/>
            <person name="Murat C."/>
            <person name="Riley R."/>
            <person name="Ohm R."/>
            <person name="Sun H."/>
            <person name="Tunlid A."/>
            <person name="Henrissat B."/>
            <person name="Grigoriev I.V."/>
            <person name="Hibbett D.S."/>
            <person name="Martin F."/>
        </authorList>
    </citation>
    <scope>NUCLEOTIDE SEQUENCE [LARGE SCALE GENOMIC DNA]</scope>
    <source>
        <strain evidence="1 2">Koide BX008</strain>
    </source>
</reference>
<protein>
    <submittedName>
        <fullName evidence="1">Uncharacterized protein</fullName>
    </submittedName>
</protein>
<evidence type="ECO:0000313" key="2">
    <source>
        <dbReference type="Proteomes" id="UP000054549"/>
    </source>
</evidence>
<dbReference type="EMBL" id="KN818247">
    <property type="protein sequence ID" value="KIL64665.1"/>
    <property type="molecule type" value="Genomic_DNA"/>
</dbReference>
<evidence type="ECO:0000313" key="1">
    <source>
        <dbReference type="EMBL" id="KIL64665.1"/>
    </source>
</evidence>
<accession>A0A0C2SN63</accession>
<dbReference type="Proteomes" id="UP000054549">
    <property type="component" value="Unassembled WGS sequence"/>
</dbReference>